<proteinExistence type="inferred from homology"/>
<gene>
    <name evidence="10" type="ORF">A2W14_00460</name>
</gene>
<evidence type="ECO:0000256" key="1">
    <source>
        <dbReference type="ARBA" id="ARBA00004651"/>
    </source>
</evidence>
<dbReference type="STRING" id="1798371.A2W14_00460"/>
<comment type="subcellular location">
    <subcellularLocation>
        <location evidence="1">Cell membrane</location>
        <topology evidence="1">Multi-pass membrane protein</topology>
    </subcellularLocation>
</comment>
<evidence type="ECO:0000313" key="11">
    <source>
        <dbReference type="Proteomes" id="UP000176665"/>
    </source>
</evidence>
<dbReference type="Pfam" id="PF02687">
    <property type="entry name" value="FtsX"/>
    <property type="match status" value="1"/>
</dbReference>
<keyword evidence="2" id="KW-1003">Cell membrane</keyword>
<feature type="transmembrane region" description="Helical" evidence="7">
    <location>
        <begin position="370"/>
        <end position="391"/>
    </location>
</feature>
<dbReference type="Proteomes" id="UP000176665">
    <property type="component" value="Unassembled WGS sequence"/>
</dbReference>
<evidence type="ECO:0000259" key="8">
    <source>
        <dbReference type="Pfam" id="PF02687"/>
    </source>
</evidence>
<dbReference type="PANTHER" id="PTHR30572:SF4">
    <property type="entry name" value="ABC TRANSPORTER PERMEASE YTRF"/>
    <property type="match status" value="1"/>
</dbReference>
<evidence type="ECO:0008006" key="12">
    <source>
        <dbReference type="Google" id="ProtNLM"/>
    </source>
</evidence>
<name>A0A1F5YQH3_9BACT</name>
<dbReference type="AlphaFoldDB" id="A0A1F5YQH3"/>
<feature type="transmembrane region" description="Helical" evidence="7">
    <location>
        <begin position="283"/>
        <end position="309"/>
    </location>
</feature>
<evidence type="ECO:0000256" key="6">
    <source>
        <dbReference type="ARBA" id="ARBA00038076"/>
    </source>
</evidence>
<dbReference type="PANTHER" id="PTHR30572">
    <property type="entry name" value="MEMBRANE COMPONENT OF TRANSPORTER-RELATED"/>
    <property type="match status" value="1"/>
</dbReference>
<comment type="caution">
    <text evidence="10">The sequence shown here is derived from an EMBL/GenBank/DDBJ whole genome shotgun (WGS) entry which is preliminary data.</text>
</comment>
<evidence type="ECO:0000256" key="3">
    <source>
        <dbReference type="ARBA" id="ARBA00022692"/>
    </source>
</evidence>
<evidence type="ECO:0000256" key="7">
    <source>
        <dbReference type="SAM" id="Phobius"/>
    </source>
</evidence>
<dbReference type="GO" id="GO:0005886">
    <property type="term" value="C:plasma membrane"/>
    <property type="evidence" value="ECO:0007669"/>
    <property type="project" value="UniProtKB-SubCell"/>
</dbReference>
<dbReference type="InterPro" id="IPR025857">
    <property type="entry name" value="MacB_PCD"/>
</dbReference>
<feature type="transmembrane region" description="Helical" evidence="7">
    <location>
        <begin position="26"/>
        <end position="49"/>
    </location>
</feature>
<feature type="transmembrane region" description="Helical" evidence="7">
    <location>
        <begin position="329"/>
        <end position="358"/>
    </location>
</feature>
<evidence type="ECO:0000256" key="5">
    <source>
        <dbReference type="ARBA" id="ARBA00023136"/>
    </source>
</evidence>
<sequence length="405" mass="44555">MNKLTELKILINLAFKDLLKNKIRTLLTSLGILIGIFSVVLLNSLGLGFKKYIEDQFKSLGANLIIIMPGKAFAGGSYRATSNYQMNAIFDEKDVSNIEKENLTSVVAPAFVKYLEFKGDKDSKILETIMSTENVFNVFNLEIDQGVFFTQADINKKVKVTVLGSNSAQKLFANSQNALGKTVKVESIPYKVIGVLKSKGGGGGAVPSLDDHGYLPYKGALSFNPDKKFLAIYAKTENQANLDIYKENLKNLLLKRYGEDDFSILDQREIFNSFTSIFNMVNIVLSAIAAISLVVGGIGIMNIMFVSVVERIKEIGIRRAFGARERDILNLFILETIILSLIGAILGLTLSYLSVLVIQRFFPAYIDLKTVILSLAVSVSIGLIFGVLPALRAAKLSPVEAIRQE</sequence>
<keyword evidence="5 7" id="KW-0472">Membrane</keyword>
<comment type="similarity">
    <text evidence="6">Belongs to the ABC-4 integral membrane protein family.</text>
</comment>
<evidence type="ECO:0000313" key="10">
    <source>
        <dbReference type="EMBL" id="OGG02376.1"/>
    </source>
</evidence>
<dbReference type="EMBL" id="MFJA01000064">
    <property type="protein sequence ID" value="OGG02376.1"/>
    <property type="molecule type" value="Genomic_DNA"/>
</dbReference>
<accession>A0A1F5YQH3</accession>
<dbReference type="Pfam" id="PF12704">
    <property type="entry name" value="MacB_PCD"/>
    <property type="match status" value="1"/>
</dbReference>
<organism evidence="10 11">
    <name type="scientific">Candidatus Gottesmanbacteria bacterium RBG_16_37_8</name>
    <dbReference type="NCBI Taxonomy" id="1798371"/>
    <lineage>
        <taxon>Bacteria</taxon>
        <taxon>Candidatus Gottesmaniibacteriota</taxon>
    </lineage>
</organism>
<evidence type="ECO:0000259" key="9">
    <source>
        <dbReference type="Pfam" id="PF12704"/>
    </source>
</evidence>
<keyword evidence="4 7" id="KW-1133">Transmembrane helix</keyword>
<feature type="domain" description="ABC3 transporter permease C-terminal" evidence="8">
    <location>
        <begin position="287"/>
        <end position="398"/>
    </location>
</feature>
<evidence type="ECO:0000256" key="4">
    <source>
        <dbReference type="ARBA" id="ARBA00022989"/>
    </source>
</evidence>
<evidence type="ECO:0000256" key="2">
    <source>
        <dbReference type="ARBA" id="ARBA00022475"/>
    </source>
</evidence>
<reference evidence="10 11" key="1">
    <citation type="journal article" date="2016" name="Nat. Commun.">
        <title>Thousands of microbial genomes shed light on interconnected biogeochemical processes in an aquifer system.</title>
        <authorList>
            <person name="Anantharaman K."/>
            <person name="Brown C.T."/>
            <person name="Hug L.A."/>
            <person name="Sharon I."/>
            <person name="Castelle C.J."/>
            <person name="Probst A.J."/>
            <person name="Thomas B.C."/>
            <person name="Singh A."/>
            <person name="Wilkins M.J."/>
            <person name="Karaoz U."/>
            <person name="Brodie E.L."/>
            <person name="Williams K.H."/>
            <person name="Hubbard S.S."/>
            <person name="Banfield J.F."/>
        </authorList>
    </citation>
    <scope>NUCLEOTIDE SEQUENCE [LARGE SCALE GENOMIC DNA]</scope>
</reference>
<keyword evidence="3 7" id="KW-0812">Transmembrane</keyword>
<dbReference type="GO" id="GO:0022857">
    <property type="term" value="F:transmembrane transporter activity"/>
    <property type="evidence" value="ECO:0007669"/>
    <property type="project" value="TreeGrafter"/>
</dbReference>
<dbReference type="InterPro" id="IPR050250">
    <property type="entry name" value="Macrolide_Exporter_MacB"/>
</dbReference>
<protein>
    <recommendedName>
        <fullName evidence="12">ABC transporter permease</fullName>
    </recommendedName>
</protein>
<dbReference type="InterPro" id="IPR003838">
    <property type="entry name" value="ABC3_permease_C"/>
</dbReference>
<feature type="domain" description="MacB-like periplasmic core" evidence="9">
    <location>
        <begin position="25"/>
        <end position="251"/>
    </location>
</feature>